<dbReference type="GO" id="GO:0004065">
    <property type="term" value="F:arylsulfatase activity"/>
    <property type="evidence" value="ECO:0007669"/>
    <property type="project" value="UniProtKB-EC"/>
</dbReference>
<dbReference type="Gene3D" id="3.40.720.10">
    <property type="entry name" value="Alkaline Phosphatase, subunit A"/>
    <property type="match status" value="1"/>
</dbReference>
<keyword evidence="3" id="KW-1185">Reference proteome</keyword>
<sequence>MVLVCVAALVGCGSADVADTSSVEPRWIDLTGGFDPTLPTGPVEVHAASDHTIELVPTSRGIEARITYTAAAWNPTPVPGLYVADLHVPRSFVEGQRAADQALSVEGVGAFTYLGNQERKRVAPMAIPSAAAGDQWSVLGERGFGTHGHLLALHVGAGGAAPRSTVHRVPLPLGNPFGDAWRIRSDRWSGQGIMVPPGVPQRLELGPNGAATAGGTADAEQVGTTRTLHLSCFAQTPFAARDDGAPTFTLTLDGAPLATVELSASEALVEGVIEPLVVEVPWTARELEIAYFGPLGLTGVMAPVLALGVENDAGAERRARARDGRPDLVLFVADTLRADALESRRVLRDSPTVTLPALADLARRSTLFDSAWSTSSWTLPTHASMFSGLLPRQHGAIGEFTPLAPEAETLAEQLAAAGYRTVAVTDGIYVSSEYGLDQGFEYFDQTHGPRPDPLARARAILERGDGRPTFLVVHSYAAHSPFQPSAESLAALGRDEPIAWEDAMAELERSRDETAEASDTFDAPGVRLMRDLYWGQALDFDGQLARFMDVFAREGWDASAVLVLTSDHGESFGEHGQMFHGGELYEAQTRIPFLVLGGERFGLEPGTREDTASLLDLAPTFAELAGVEPADSWIGRSLVTARDAEAWMSIQTSDRVQVAVAAGAQKLIAFPEEGSRRAFDLEADPDELAPLDPVPDTLLERYERGLRRASDALLEVPRFANPSAELIERLRAMGYLDDE</sequence>
<evidence type="ECO:0000313" key="2">
    <source>
        <dbReference type="EMBL" id="QDU86459.1"/>
    </source>
</evidence>
<dbReference type="PANTHER" id="PTHR43751:SF3">
    <property type="entry name" value="SULFATASE N-TERMINAL DOMAIN-CONTAINING PROTEIN"/>
    <property type="match status" value="1"/>
</dbReference>
<accession>A0A518D4R5</accession>
<dbReference type="CDD" id="cd16148">
    <property type="entry name" value="sulfatase_like"/>
    <property type="match status" value="1"/>
</dbReference>
<dbReference type="InterPro" id="IPR000917">
    <property type="entry name" value="Sulfatase_N"/>
</dbReference>
<dbReference type="AlphaFoldDB" id="A0A518D4R5"/>
<evidence type="ECO:0000313" key="3">
    <source>
        <dbReference type="Proteomes" id="UP000319342"/>
    </source>
</evidence>
<dbReference type="Pfam" id="PF00884">
    <property type="entry name" value="Sulfatase"/>
    <property type="match status" value="1"/>
</dbReference>
<reference evidence="2 3" key="1">
    <citation type="submission" date="2019-02" db="EMBL/GenBank/DDBJ databases">
        <title>Deep-cultivation of Planctomycetes and their phenomic and genomic characterization uncovers novel biology.</title>
        <authorList>
            <person name="Wiegand S."/>
            <person name="Jogler M."/>
            <person name="Boedeker C."/>
            <person name="Pinto D."/>
            <person name="Vollmers J."/>
            <person name="Rivas-Marin E."/>
            <person name="Kohn T."/>
            <person name="Peeters S.H."/>
            <person name="Heuer A."/>
            <person name="Rast P."/>
            <person name="Oberbeckmann S."/>
            <person name="Bunk B."/>
            <person name="Jeske O."/>
            <person name="Meyerdierks A."/>
            <person name="Storesund J.E."/>
            <person name="Kallscheuer N."/>
            <person name="Luecker S."/>
            <person name="Lage O.M."/>
            <person name="Pohl T."/>
            <person name="Merkel B.J."/>
            <person name="Hornburger P."/>
            <person name="Mueller R.-W."/>
            <person name="Bruemmer F."/>
            <person name="Labrenz M."/>
            <person name="Spormann A.M."/>
            <person name="Op den Camp H."/>
            <person name="Overmann J."/>
            <person name="Amann R."/>
            <person name="Jetten M.S.M."/>
            <person name="Mascher T."/>
            <person name="Medema M.H."/>
            <person name="Devos D.P."/>
            <person name="Kaster A.-K."/>
            <person name="Ovreas L."/>
            <person name="Rohde M."/>
            <person name="Galperin M.Y."/>
            <person name="Jogler C."/>
        </authorList>
    </citation>
    <scope>NUCLEOTIDE SEQUENCE [LARGE SCALE GENOMIC DNA]</scope>
    <source>
        <strain evidence="2 3">Pla163</strain>
    </source>
</reference>
<dbReference type="InterPro" id="IPR052701">
    <property type="entry name" value="GAG_Ulvan_Degrading_Sulfatases"/>
</dbReference>
<protein>
    <submittedName>
        <fullName evidence="2">Arylsulfatase</fullName>
        <ecNumber evidence="2">3.1.6.1</ecNumber>
    </submittedName>
</protein>
<name>A0A518D4R5_9BACT</name>
<gene>
    <name evidence="2" type="ORF">Pla163_36100</name>
</gene>
<feature type="domain" description="Sulfatase N-terminal" evidence="1">
    <location>
        <begin position="326"/>
        <end position="627"/>
    </location>
</feature>
<organism evidence="2 3">
    <name type="scientific">Rohdeia mirabilis</name>
    <dbReference type="NCBI Taxonomy" id="2528008"/>
    <lineage>
        <taxon>Bacteria</taxon>
        <taxon>Pseudomonadati</taxon>
        <taxon>Planctomycetota</taxon>
        <taxon>Planctomycetia</taxon>
        <taxon>Planctomycetia incertae sedis</taxon>
        <taxon>Rohdeia</taxon>
    </lineage>
</organism>
<keyword evidence="2" id="KW-0378">Hydrolase</keyword>
<dbReference type="EC" id="3.1.6.1" evidence="2"/>
<evidence type="ECO:0000259" key="1">
    <source>
        <dbReference type="Pfam" id="PF00884"/>
    </source>
</evidence>
<dbReference type="InterPro" id="IPR017850">
    <property type="entry name" value="Alkaline_phosphatase_core_sf"/>
</dbReference>
<proteinExistence type="predicted"/>
<dbReference type="EMBL" id="CP036290">
    <property type="protein sequence ID" value="QDU86459.1"/>
    <property type="molecule type" value="Genomic_DNA"/>
</dbReference>
<dbReference type="SUPFAM" id="SSF53649">
    <property type="entry name" value="Alkaline phosphatase-like"/>
    <property type="match status" value="1"/>
</dbReference>
<dbReference type="Proteomes" id="UP000319342">
    <property type="component" value="Chromosome"/>
</dbReference>
<dbReference type="PANTHER" id="PTHR43751">
    <property type="entry name" value="SULFATASE"/>
    <property type="match status" value="1"/>
</dbReference>